<feature type="site" description="Transition state stabilizer" evidence="3">
    <location>
        <position position="15"/>
    </location>
</feature>
<evidence type="ECO:0000256" key="1">
    <source>
        <dbReference type="ARBA" id="ARBA00022679"/>
    </source>
</evidence>
<dbReference type="RefSeq" id="WP_094059950.1">
    <property type="nucleotide sequence ID" value="NZ_CP022530.1"/>
</dbReference>
<feature type="site" description="Positions MEP for the nucleophilic attack" evidence="3">
    <location>
        <position position="155"/>
    </location>
</feature>
<dbReference type="OrthoDB" id="9806837at2"/>
<accession>A0A222FJU6</accession>
<dbReference type="Pfam" id="PF01128">
    <property type="entry name" value="IspD"/>
    <property type="match status" value="1"/>
</dbReference>
<keyword evidence="2 3" id="KW-0548">Nucleotidyltransferase</keyword>
<dbReference type="UniPathway" id="UPA00056">
    <property type="reaction ID" value="UER00093"/>
</dbReference>
<dbReference type="PANTHER" id="PTHR32125">
    <property type="entry name" value="2-C-METHYL-D-ERYTHRITOL 4-PHOSPHATE CYTIDYLYLTRANSFERASE, CHLOROPLASTIC"/>
    <property type="match status" value="1"/>
</dbReference>
<keyword evidence="3" id="KW-0414">Isoprene biosynthesis</keyword>
<dbReference type="AlphaFoldDB" id="A0A222FJU6"/>
<dbReference type="InterPro" id="IPR050088">
    <property type="entry name" value="IspD/TarI_cytidylyltransf_bact"/>
</dbReference>
<comment type="function">
    <text evidence="3">Catalyzes the formation of 4-diphosphocytidyl-2-C-methyl-D-erythritol from CTP and 2-C-methyl-D-erythritol 4-phosphate (MEP).</text>
</comment>
<evidence type="ECO:0000313" key="4">
    <source>
        <dbReference type="EMBL" id="ASP38764.1"/>
    </source>
</evidence>
<dbReference type="InterPro" id="IPR034683">
    <property type="entry name" value="IspD/TarI"/>
</dbReference>
<protein>
    <recommendedName>
        <fullName evidence="3">2-C-methyl-D-erythritol 4-phosphate cytidylyltransferase</fullName>
        <ecNumber evidence="3">2.7.7.60</ecNumber>
    </recommendedName>
    <alternativeName>
        <fullName evidence="3">4-diphosphocytidyl-2C-methyl-D-erythritol synthase</fullName>
    </alternativeName>
    <alternativeName>
        <fullName evidence="3">MEP cytidylyltransferase</fullName>
        <shortName evidence="3">MCT</shortName>
    </alternativeName>
</protein>
<dbReference type="HAMAP" id="MF_00108">
    <property type="entry name" value="IspD"/>
    <property type="match status" value="1"/>
</dbReference>
<name>A0A222FJU6_9GAMM</name>
<dbReference type="Proteomes" id="UP000202440">
    <property type="component" value="Chromosome"/>
</dbReference>
<dbReference type="InterPro" id="IPR001228">
    <property type="entry name" value="IspD"/>
</dbReference>
<dbReference type="EC" id="2.7.7.60" evidence="3"/>
<dbReference type="FunFam" id="3.90.550.10:FF:000003">
    <property type="entry name" value="2-C-methyl-D-erythritol 4-phosphate cytidylyltransferase"/>
    <property type="match status" value="1"/>
</dbReference>
<feature type="site" description="Positions MEP for the nucleophilic attack" evidence="3">
    <location>
        <position position="211"/>
    </location>
</feature>
<comment type="catalytic activity">
    <reaction evidence="3">
        <text>2-C-methyl-D-erythritol 4-phosphate + CTP + H(+) = 4-CDP-2-C-methyl-D-erythritol + diphosphate</text>
        <dbReference type="Rhea" id="RHEA:13429"/>
        <dbReference type="ChEBI" id="CHEBI:15378"/>
        <dbReference type="ChEBI" id="CHEBI:33019"/>
        <dbReference type="ChEBI" id="CHEBI:37563"/>
        <dbReference type="ChEBI" id="CHEBI:57823"/>
        <dbReference type="ChEBI" id="CHEBI:58262"/>
        <dbReference type="EC" id="2.7.7.60"/>
    </reaction>
</comment>
<evidence type="ECO:0000313" key="5">
    <source>
        <dbReference type="Proteomes" id="UP000202440"/>
    </source>
</evidence>
<dbReference type="NCBIfam" id="TIGR00453">
    <property type="entry name" value="ispD"/>
    <property type="match status" value="1"/>
</dbReference>
<feature type="site" description="Transition state stabilizer" evidence="3">
    <location>
        <position position="22"/>
    </location>
</feature>
<dbReference type="KEGG" id="bsan:CHH28_08745"/>
<keyword evidence="1 3" id="KW-0808">Transferase</keyword>
<evidence type="ECO:0000256" key="2">
    <source>
        <dbReference type="ARBA" id="ARBA00022695"/>
    </source>
</evidence>
<dbReference type="GO" id="GO:0019288">
    <property type="term" value="P:isopentenyl diphosphate biosynthetic process, methylerythritol 4-phosphate pathway"/>
    <property type="evidence" value="ECO:0007669"/>
    <property type="project" value="UniProtKB-UniRule"/>
</dbReference>
<sequence length="233" mass="26071">MTIWPIIPAAGVGSRMQADRPKQYLTLANGLLIDHTLRLLLDHPACQQVVLALATDDPYWRGSEFSDDARILRVAGGQERCHSVLNALNAILDQAHDDDWALVHDVARPCLHHSDIDALLAAAQQHPQGALLATPTRDTMKRGNSEQCVQHTVEREQLWHALTPQLFPLKALHQALEQCLAQQLTVTDECSAMEHMGWQPRLVEGRSDNIKITRPADLALAEWFLQQREAPCE</sequence>
<keyword evidence="5" id="KW-1185">Reference proteome</keyword>
<comment type="similarity">
    <text evidence="3">Belongs to the IspD/TarI cytidylyltransferase family. IspD subfamily.</text>
</comment>
<dbReference type="SUPFAM" id="SSF53448">
    <property type="entry name" value="Nucleotide-diphospho-sugar transferases"/>
    <property type="match status" value="1"/>
</dbReference>
<evidence type="ECO:0000256" key="3">
    <source>
        <dbReference type="HAMAP-Rule" id="MF_00108"/>
    </source>
</evidence>
<dbReference type="GO" id="GO:0050518">
    <property type="term" value="F:2-C-methyl-D-erythritol 4-phosphate cytidylyltransferase activity"/>
    <property type="evidence" value="ECO:0007669"/>
    <property type="project" value="UniProtKB-UniRule"/>
</dbReference>
<gene>
    <name evidence="3" type="primary">ispD</name>
    <name evidence="4" type="ORF">CHH28_08745</name>
</gene>
<dbReference type="Gene3D" id="3.90.550.10">
    <property type="entry name" value="Spore Coat Polysaccharide Biosynthesis Protein SpsA, Chain A"/>
    <property type="match status" value="1"/>
</dbReference>
<reference evidence="4 5" key="1">
    <citation type="submission" date="2017-07" db="EMBL/GenBank/DDBJ databases">
        <title>Annotated genome sequence of Bacterioplanes sanyensis isolated from Red Sea.</title>
        <authorList>
            <person name="Rehman Z.U."/>
        </authorList>
    </citation>
    <scope>NUCLEOTIDE SEQUENCE [LARGE SCALE GENOMIC DNA]</scope>
    <source>
        <strain evidence="4 5">NV9</strain>
    </source>
</reference>
<dbReference type="InterPro" id="IPR029044">
    <property type="entry name" value="Nucleotide-diphossugar_trans"/>
</dbReference>
<dbReference type="CDD" id="cd02516">
    <property type="entry name" value="CDP-ME_synthetase"/>
    <property type="match status" value="1"/>
</dbReference>
<comment type="pathway">
    <text evidence="3">Isoprenoid biosynthesis; isopentenyl diphosphate biosynthesis via DXP pathway; isopentenyl diphosphate from 1-deoxy-D-xylulose 5-phosphate: step 2/6.</text>
</comment>
<proteinExistence type="inferred from homology"/>
<dbReference type="PANTHER" id="PTHR32125:SF4">
    <property type="entry name" value="2-C-METHYL-D-ERYTHRITOL 4-PHOSPHATE CYTIDYLYLTRANSFERASE, CHLOROPLASTIC"/>
    <property type="match status" value="1"/>
</dbReference>
<organism evidence="4 5">
    <name type="scientific">Bacterioplanes sanyensis</name>
    <dbReference type="NCBI Taxonomy" id="1249553"/>
    <lineage>
        <taxon>Bacteria</taxon>
        <taxon>Pseudomonadati</taxon>
        <taxon>Pseudomonadota</taxon>
        <taxon>Gammaproteobacteria</taxon>
        <taxon>Oceanospirillales</taxon>
        <taxon>Oceanospirillaceae</taxon>
        <taxon>Bacterioplanes</taxon>
    </lineage>
</organism>
<dbReference type="EMBL" id="CP022530">
    <property type="protein sequence ID" value="ASP38764.1"/>
    <property type="molecule type" value="Genomic_DNA"/>
</dbReference>